<evidence type="ECO:0000256" key="3">
    <source>
        <dbReference type="ARBA" id="ARBA00004600"/>
    </source>
</evidence>
<protein>
    <recommendedName>
        <fullName evidence="10">ENTH domain-containing protein</fullName>
    </recommendedName>
</protein>
<feature type="compositionally biased region" description="Gly residues" evidence="9">
    <location>
        <begin position="162"/>
        <end position="174"/>
    </location>
</feature>
<evidence type="ECO:0000256" key="5">
    <source>
        <dbReference type="ARBA" id="ARBA00023034"/>
    </source>
</evidence>
<evidence type="ECO:0000256" key="8">
    <source>
        <dbReference type="ARBA" id="ARBA00023329"/>
    </source>
</evidence>
<dbReference type="InterPro" id="IPR008942">
    <property type="entry name" value="ENTH_VHS"/>
</dbReference>
<feature type="compositionally biased region" description="Basic and acidic residues" evidence="9">
    <location>
        <begin position="177"/>
        <end position="187"/>
    </location>
</feature>
<evidence type="ECO:0000313" key="11">
    <source>
        <dbReference type="EMBL" id="CAL0319154.1"/>
    </source>
</evidence>
<evidence type="ECO:0000256" key="7">
    <source>
        <dbReference type="ARBA" id="ARBA00023176"/>
    </source>
</evidence>
<keyword evidence="5" id="KW-0333">Golgi apparatus</keyword>
<comment type="caution">
    <text evidence="11">The sequence shown here is derived from an EMBL/GenBank/DDBJ whole genome shotgun (WGS) entry which is preliminary data.</text>
</comment>
<dbReference type="PROSITE" id="PS50942">
    <property type="entry name" value="ENTH"/>
    <property type="match status" value="1"/>
</dbReference>
<proteinExistence type="predicted"/>
<gene>
    <name evidence="11" type="ORF">LLUT_LOCUS20214</name>
</gene>
<dbReference type="GO" id="GO:0005545">
    <property type="term" value="F:1-phosphatidylinositol binding"/>
    <property type="evidence" value="ECO:0007669"/>
    <property type="project" value="InterPro"/>
</dbReference>
<dbReference type="InterPro" id="IPR045192">
    <property type="entry name" value="AP180-like"/>
</dbReference>
<dbReference type="GO" id="GO:0000149">
    <property type="term" value="F:SNARE binding"/>
    <property type="evidence" value="ECO:0007669"/>
    <property type="project" value="TreeGrafter"/>
</dbReference>
<feature type="domain" description="ENTH" evidence="10">
    <location>
        <begin position="24"/>
        <end position="160"/>
    </location>
</feature>
<dbReference type="InterPro" id="IPR014712">
    <property type="entry name" value="ANTH_dom_sf"/>
</dbReference>
<dbReference type="GO" id="GO:0048268">
    <property type="term" value="P:clathrin coat assembly"/>
    <property type="evidence" value="ECO:0007669"/>
    <property type="project" value="InterPro"/>
</dbReference>
<dbReference type="InterPro" id="IPR011417">
    <property type="entry name" value="ANTH_dom"/>
</dbReference>
<sequence>MTTSSIRKAIGAVKDQTSIGIAKVASNVAPELEVAVVKATSHDDDPASEKYVREILNLMSYSRGYVHACVSAVSKRLAKTRDWIVALKALMLVHRLMNEGPPLFQEEILYATRRGTRLLNMSNFRDEAHSSSWDHSAFVRTYSMYLDQRLELMLFDRKSGSAGGAGSGSAGGSVSGADDRFEGRDNFRSPPRAIDYEYGGDFRGESGGYGNGMRRTRSFGDMSETVGKEEKRIVSVTPLRDMKPERIFGKMGHLQRLLDRFLACRPTGLAKNSRMILIALYPVVKESFQLYGDICEVLAVLLDKFFDMEYPDCVKAFDAYASSAKQIDELVMFFNWCKETGVARSSEYPEVQRITSKLLETLEEFVRDRAKKPKSPERKQLEAPPVVKDEEEPVPDMNEIKALPPPENYTQPPPSEPEPKPEPKPQFTEDLVNIRDDADTADDQGNKFALALFAGGAANNGNGSWEAFPSDGQPEVTSAWQTPAAESGKADWELALVETASNLSKQKATLGGGFDPLLLTGMYDQGMVRQHASSAQLSGGSASSVALPGPGKPTTPVLALPAPDGSVQPVNQDPFAASLSIPPPSYVQMSDMEKKQQLLVQEQQLWQHYAREGMQGQSSLAKLGGPGYYAGGPMPAMPYGMPPVNGMGPPAGYYYSPS</sequence>
<dbReference type="PANTHER" id="PTHR22951">
    <property type="entry name" value="CLATHRIN ASSEMBLY PROTEIN"/>
    <property type="match status" value="1"/>
</dbReference>
<dbReference type="GO" id="GO:0005794">
    <property type="term" value="C:Golgi apparatus"/>
    <property type="evidence" value="ECO:0007669"/>
    <property type="project" value="UniProtKB-SubCell"/>
</dbReference>
<dbReference type="FunFam" id="1.20.58.150:FF:000005">
    <property type="entry name" value="putative clathrin assembly protein At2g25430"/>
    <property type="match status" value="1"/>
</dbReference>
<dbReference type="GO" id="GO:0032050">
    <property type="term" value="F:clathrin heavy chain binding"/>
    <property type="evidence" value="ECO:0007669"/>
    <property type="project" value="TreeGrafter"/>
</dbReference>
<keyword evidence="8" id="KW-0968">Cytoplasmic vesicle</keyword>
<dbReference type="GO" id="GO:0005546">
    <property type="term" value="F:phosphatidylinositol-4,5-bisphosphate binding"/>
    <property type="evidence" value="ECO:0007669"/>
    <property type="project" value="TreeGrafter"/>
</dbReference>
<organism evidence="11 12">
    <name type="scientific">Lupinus luteus</name>
    <name type="common">European yellow lupine</name>
    <dbReference type="NCBI Taxonomy" id="3873"/>
    <lineage>
        <taxon>Eukaryota</taxon>
        <taxon>Viridiplantae</taxon>
        <taxon>Streptophyta</taxon>
        <taxon>Embryophyta</taxon>
        <taxon>Tracheophyta</taxon>
        <taxon>Spermatophyta</taxon>
        <taxon>Magnoliopsida</taxon>
        <taxon>eudicotyledons</taxon>
        <taxon>Gunneridae</taxon>
        <taxon>Pentapetalae</taxon>
        <taxon>rosids</taxon>
        <taxon>fabids</taxon>
        <taxon>Fabales</taxon>
        <taxon>Fabaceae</taxon>
        <taxon>Papilionoideae</taxon>
        <taxon>50 kb inversion clade</taxon>
        <taxon>genistoids sensu lato</taxon>
        <taxon>core genistoids</taxon>
        <taxon>Genisteae</taxon>
        <taxon>Lupinus</taxon>
    </lineage>
</organism>
<feature type="compositionally biased region" description="Basic and acidic residues" evidence="9">
    <location>
        <begin position="369"/>
        <end position="381"/>
    </location>
</feature>
<dbReference type="PANTHER" id="PTHR22951:SF13">
    <property type="entry name" value="ASSEMBLY PROTEIN, PUTATIVE, EXPRESSED-RELATED"/>
    <property type="match status" value="1"/>
</dbReference>
<keyword evidence="4" id="KW-0254">Endocytosis</keyword>
<dbReference type="InterPro" id="IPR048050">
    <property type="entry name" value="ANTH_N_plant"/>
</dbReference>
<feature type="region of interest" description="Disordered" evidence="9">
    <location>
        <begin position="162"/>
        <end position="189"/>
    </location>
</feature>
<dbReference type="SUPFAM" id="SSF48464">
    <property type="entry name" value="ENTH/VHS domain"/>
    <property type="match status" value="1"/>
</dbReference>
<evidence type="ECO:0000256" key="6">
    <source>
        <dbReference type="ARBA" id="ARBA00023136"/>
    </source>
</evidence>
<dbReference type="GO" id="GO:0030136">
    <property type="term" value="C:clathrin-coated vesicle"/>
    <property type="evidence" value="ECO:0007669"/>
    <property type="project" value="UniProtKB-SubCell"/>
</dbReference>
<evidence type="ECO:0000259" key="10">
    <source>
        <dbReference type="PROSITE" id="PS50942"/>
    </source>
</evidence>
<dbReference type="Gene3D" id="1.20.58.150">
    <property type="entry name" value="ANTH domain"/>
    <property type="match status" value="1"/>
</dbReference>
<feature type="compositionally biased region" description="Pro residues" evidence="9">
    <location>
        <begin position="403"/>
        <end position="416"/>
    </location>
</feature>
<dbReference type="GO" id="GO:0005905">
    <property type="term" value="C:clathrin-coated pit"/>
    <property type="evidence" value="ECO:0007669"/>
    <property type="project" value="UniProtKB-SubCell"/>
</dbReference>
<dbReference type="Pfam" id="PF07651">
    <property type="entry name" value="ANTH"/>
    <property type="match status" value="2"/>
</dbReference>
<evidence type="ECO:0000256" key="2">
    <source>
        <dbReference type="ARBA" id="ARBA00004555"/>
    </source>
</evidence>
<dbReference type="Proteomes" id="UP001497480">
    <property type="component" value="Unassembled WGS sequence"/>
</dbReference>
<keyword evidence="12" id="KW-1185">Reference proteome</keyword>
<feature type="region of interest" description="Disordered" evidence="9">
    <location>
        <begin position="369"/>
        <end position="427"/>
    </location>
</feature>
<dbReference type="EMBL" id="CAXHTB010000014">
    <property type="protein sequence ID" value="CAL0319154.1"/>
    <property type="molecule type" value="Genomic_DNA"/>
</dbReference>
<reference evidence="11 12" key="1">
    <citation type="submission" date="2024-03" db="EMBL/GenBank/DDBJ databases">
        <authorList>
            <person name="Martinez-Hernandez J."/>
        </authorList>
    </citation>
    <scope>NUCLEOTIDE SEQUENCE [LARGE SCALE GENOMIC DNA]</scope>
</reference>
<evidence type="ECO:0000256" key="4">
    <source>
        <dbReference type="ARBA" id="ARBA00022583"/>
    </source>
</evidence>
<keyword evidence="6" id="KW-0472">Membrane</keyword>
<dbReference type="Gene3D" id="1.25.40.90">
    <property type="match status" value="1"/>
</dbReference>
<dbReference type="SUPFAM" id="SSF89009">
    <property type="entry name" value="GAT-like domain"/>
    <property type="match status" value="1"/>
</dbReference>
<name>A0AAV1XC85_LUPLU</name>
<dbReference type="InterPro" id="IPR013809">
    <property type="entry name" value="ENTH"/>
</dbReference>
<keyword evidence="7" id="KW-0168">Coated pit</keyword>
<dbReference type="FunFam" id="1.25.40.90:FF:000019">
    <property type="entry name" value="Clathrin coat assembly protein"/>
    <property type="match status" value="1"/>
</dbReference>
<evidence type="ECO:0000313" key="12">
    <source>
        <dbReference type="Proteomes" id="UP001497480"/>
    </source>
</evidence>
<dbReference type="SMART" id="SM00273">
    <property type="entry name" value="ENTH"/>
    <property type="match status" value="1"/>
</dbReference>
<evidence type="ECO:0000256" key="1">
    <source>
        <dbReference type="ARBA" id="ARBA00004132"/>
    </source>
</evidence>
<accession>A0AAV1XC85</accession>
<comment type="subcellular location">
    <subcellularLocation>
        <location evidence="1">Cytoplasmic vesicle</location>
        <location evidence="1">Clathrin-coated vesicle</location>
    </subcellularLocation>
    <subcellularLocation>
        <location evidence="2">Golgi apparatus</location>
    </subcellularLocation>
    <subcellularLocation>
        <location evidence="3">Membrane</location>
        <location evidence="3">Clathrin-coated pit</location>
    </subcellularLocation>
</comment>
<evidence type="ECO:0000256" key="9">
    <source>
        <dbReference type="SAM" id="MobiDB-lite"/>
    </source>
</evidence>
<dbReference type="CDD" id="cd16987">
    <property type="entry name" value="ANTH_N_AP180_plant"/>
    <property type="match status" value="1"/>
</dbReference>
<dbReference type="GO" id="GO:0006900">
    <property type="term" value="P:vesicle budding from membrane"/>
    <property type="evidence" value="ECO:0007669"/>
    <property type="project" value="TreeGrafter"/>
</dbReference>
<dbReference type="GO" id="GO:0072583">
    <property type="term" value="P:clathrin-dependent endocytosis"/>
    <property type="evidence" value="ECO:0007669"/>
    <property type="project" value="InterPro"/>
</dbReference>
<dbReference type="AlphaFoldDB" id="A0AAV1XC85"/>